<dbReference type="Proteomes" id="UP000266723">
    <property type="component" value="Unassembled WGS sequence"/>
</dbReference>
<evidence type="ECO:0000313" key="2">
    <source>
        <dbReference type="EMBL" id="KAF3527380.1"/>
    </source>
</evidence>
<organism evidence="2 3">
    <name type="scientific">Brassica cretica</name>
    <name type="common">Mustard</name>
    <dbReference type="NCBI Taxonomy" id="69181"/>
    <lineage>
        <taxon>Eukaryota</taxon>
        <taxon>Viridiplantae</taxon>
        <taxon>Streptophyta</taxon>
        <taxon>Embryophyta</taxon>
        <taxon>Tracheophyta</taxon>
        <taxon>Spermatophyta</taxon>
        <taxon>Magnoliopsida</taxon>
        <taxon>eudicotyledons</taxon>
        <taxon>Gunneridae</taxon>
        <taxon>Pentapetalae</taxon>
        <taxon>rosids</taxon>
        <taxon>malvids</taxon>
        <taxon>Brassicales</taxon>
        <taxon>Brassicaceae</taxon>
        <taxon>Brassiceae</taxon>
        <taxon>Brassica</taxon>
    </lineage>
</organism>
<reference evidence="2 3" key="1">
    <citation type="journal article" date="2020" name="BMC Genomics">
        <title>Intraspecific diversification of the crop wild relative Brassica cretica Lam. using demographic model selection.</title>
        <authorList>
            <person name="Kioukis A."/>
            <person name="Michalopoulou V.A."/>
            <person name="Briers L."/>
            <person name="Pirintsos S."/>
            <person name="Studholme D.J."/>
            <person name="Pavlidis P."/>
            <person name="Sarris P.F."/>
        </authorList>
    </citation>
    <scope>NUCLEOTIDE SEQUENCE [LARGE SCALE GENOMIC DNA]</scope>
    <source>
        <strain evidence="3">cv. PFS-1207/04</strain>
    </source>
</reference>
<evidence type="ECO:0008006" key="4">
    <source>
        <dbReference type="Google" id="ProtNLM"/>
    </source>
</evidence>
<name>A0ABQ7B591_BRACR</name>
<evidence type="ECO:0000256" key="1">
    <source>
        <dbReference type="SAM" id="MobiDB-lite"/>
    </source>
</evidence>
<accession>A0ABQ7B591</accession>
<keyword evidence="3" id="KW-1185">Reference proteome</keyword>
<feature type="compositionally biased region" description="Polar residues" evidence="1">
    <location>
        <begin position="14"/>
        <end position="27"/>
    </location>
</feature>
<proteinExistence type="predicted"/>
<gene>
    <name evidence="2" type="ORF">DY000_02036579</name>
</gene>
<evidence type="ECO:0000313" key="3">
    <source>
        <dbReference type="Proteomes" id="UP000266723"/>
    </source>
</evidence>
<dbReference type="EMBL" id="QGKV02001507">
    <property type="protein sequence ID" value="KAF3527380.1"/>
    <property type="molecule type" value="Genomic_DNA"/>
</dbReference>
<protein>
    <recommendedName>
        <fullName evidence="4">RNase H type-1 domain-containing protein</fullName>
    </recommendedName>
</protein>
<feature type="region of interest" description="Disordered" evidence="1">
    <location>
        <begin position="1"/>
        <end position="33"/>
    </location>
</feature>
<sequence length="88" mass="9469">MNNSIKSAREWSLAQPSTSNAMSNTMPNPHAVPTVQPAGDNCISVFTDAAWRSSHGATGCGWMLQNLDLSVTQHGWKCFNYTPSALTA</sequence>
<comment type="caution">
    <text evidence="2">The sequence shown here is derived from an EMBL/GenBank/DDBJ whole genome shotgun (WGS) entry which is preliminary data.</text>
</comment>